<keyword evidence="4" id="KW-0804">Transcription</keyword>
<dbReference type="CDD" id="cd01106">
    <property type="entry name" value="HTH_TipAL-Mta"/>
    <property type="match status" value="1"/>
</dbReference>
<dbReference type="PANTHER" id="PTHR30204">
    <property type="entry name" value="REDOX-CYCLING DRUG-SENSING TRANSCRIPTIONAL ACTIVATOR SOXR"/>
    <property type="match status" value="1"/>
</dbReference>
<dbReference type="InterPro" id="IPR036244">
    <property type="entry name" value="TipA-like_antibiotic-bd"/>
</dbReference>
<reference evidence="6 7" key="1">
    <citation type="journal article" date="2019" name="Int. J. Syst. Evol. Microbiol.">
        <title>The Global Catalogue of Microorganisms (GCM) 10K type strain sequencing project: providing services to taxonomists for standard genome sequencing and annotation.</title>
        <authorList>
            <consortium name="The Broad Institute Genomics Platform"/>
            <consortium name="The Broad Institute Genome Sequencing Center for Infectious Disease"/>
            <person name="Wu L."/>
            <person name="Ma J."/>
        </authorList>
    </citation>
    <scope>NUCLEOTIDE SEQUENCE [LARGE SCALE GENOMIC DNA]</scope>
    <source>
        <strain evidence="6 7">JCM 14193</strain>
    </source>
</reference>
<evidence type="ECO:0000313" key="6">
    <source>
        <dbReference type="EMBL" id="GAA0466134.1"/>
    </source>
</evidence>
<keyword evidence="1" id="KW-0805">Transcription regulation</keyword>
<dbReference type="InterPro" id="IPR012925">
    <property type="entry name" value="TipAS_dom"/>
</dbReference>
<dbReference type="Gene3D" id="1.10.1660.10">
    <property type="match status" value="1"/>
</dbReference>
<gene>
    <name evidence="6" type="ORF">GCM10008935_22510</name>
</gene>
<dbReference type="Proteomes" id="UP001500740">
    <property type="component" value="Unassembled WGS sequence"/>
</dbReference>
<dbReference type="SUPFAM" id="SSF46955">
    <property type="entry name" value="Putative DNA-binding domain"/>
    <property type="match status" value="1"/>
</dbReference>
<dbReference type="Gene3D" id="1.10.490.50">
    <property type="entry name" value="Antibiotic binding domain of TipA-like multidrug resistance regulators"/>
    <property type="match status" value="1"/>
</dbReference>
<dbReference type="EMBL" id="BAAACZ010000018">
    <property type="protein sequence ID" value="GAA0466134.1"/>
    <property type="molecule type" value="Genomic_DNA"/>
</dbReference>
<dbReference type="PROSITE" id="PS50937">
    <property type="entry name" value="HTH_MERR_2"/>
    <property type="match status" value="1"/>
</dbReference>
<evidence type="ECO:0000256" key="3">
    <source>
        <dbReference type="ARBA" id="ARBA00023159"/>
    </source>
</evidence>
<evidence type="ECO:0000256" key="2">
    <source>
        <dbReference type="ARBA" id="ARBA00023125"/>
    </source>
</evidence>
<organism evidence="6 7">
    <name type="scientific">Alkalibacillus silvisoli</name>
    <dbReference type="NCBI Taxonomy" id="392823"/>
    <lineage>
        <taxon>Bacteria</taxon>
        <taxon>Bacillati</taxon>
        <taxon>Bacillota</taxon>
        <taxon>Bacilli</taxon>
        <taxon>Bacillales</taxon>
        <taxon>Bacillaceae</taxon>
        <taxon>Alkalibacillus</taxon>
    </lineage>
</organism>
<evidence type="ECO:0000256" key="4">
    <source>
        <dbReference type="ARBA" id="ARBA00023163"/>
    </source>
</evidence>
<dbReference type="InterPro" id="IPR009061">
    <property type="entry name" value="DNA-bd_dom_put_sf"/>
</dbReference>
<evidence type="ECO:0000259" key="5">
    <source>
        <dbReference type="PROSITE" id="PS50937"/>
    </source>
</evidence>
<dbReference type="Pfam" id="PF13411">
    <property type="entry name" value="MerR_1"/>
    <property type="match status" value="1"/>
</dbReference>
<evidence type="ECO:0000313" key="7">
    <source>
        <dbReference type="Proteomes" id="UP001500740"/>
    </source>
</evidence>
<name>A0ABN1A2R7_9BACI</name>
<dbReference type="SUPFAM" id="SSF89082">
    <property type="entry name" value="Antibiotic binding domain of TipA-like multidrug resistance regulators"/>
    <property type="match status" value="1"/>
</dbReference>
<keyword evidence="3" id="KW-0010">Activator</keyword>
<dbReference type="SMART" id="SM00422">
    <property type="entry name" value="HTH_MERR"/>
    <property type="match status" value="1"/>
</dbReference>
<keyword evidence="2" id="KW-0238">DNA-binding</keyword>
<evidence type="ECO:0000256" key="1">
    <source>
        <dbReference type="ARBA" id="ARBA00023015"/>
    </source>
</evidence>
<feature type="domain" description="HTH merR-type" evidence="5">
    <location>
        <begin position="1"/>
        <end position="69"/>
    </location>
</feature>
<accession>A0ABN1A2R7</accession>
<comment type="caution">
    <text evidence="6">The sequence shown here is derived from an EMBL/GenBank/DDBJ whole genome shotgun (WGS) entry which is preliminary data.</text>
</comment>
<dbReference type="InterPro" id="IPR000551">
    <property type="entry name" value="MerR-type_HTH_dom"/>
</dbReference>
<sequence>MKVNEVAKLVGISVRTLHHYDEIGLLTPNKDQESGYRTYSDDDLTLLQQILFFKEIGFPLKKIKEVIHSPEYDQLEALQLHRKMLMEKREKMDAMLQTLDQTIQAKEGGVEMANQDKFKGFDFSDNPYEEEARERWGDAKVDEAKKNAKGFTETDQERMNDIYHKLAELRHGDPKSEEAQSVINEWYDFLNNNFTTYTPEMFQELGMMYVQDERFTKNIDQFGDGLAQFMSEAMVEFGERNK</sequence>
<dbReference type="PRINTS" id="PR00040">
    <property type="entry name" value="HTHMERR"/>
</dbReference>
<proteinExistence type="predicted"/>
<dbReference type="PANTHER" id="PTHR30204:SF90">
    <property type="entry name" value="HTH-TYPE TRANSCRIPTIONAL ACTIVATOR MTA"/>
    <property type="match status" value="1"/>
</dbReference>
<protein>
    <submittedName>
        <fullName evidence="6">MerR family transcriptional regulator</fullName>
    </submittedName>
</protein>
<dbReference type="RefSeq" id="WP_343783654.1">
    <property type="nucleotide sequence ID" value="NZ_BAAACZ010000018.1"/>
</dbReference>
<keyword evidence="7" id="KW-1185">Reference proteome</keyword>
<dbReference type="Pfam" id="PF07739">
    <property type="entry name" value="TipAS"/>
    <property type="match status" value="1"/>
</dbReference>
<dbReference type="InterPro" id="IPR047057">
    <property type="entry name" value="MerR_fam"/>
</dbReference>